<keyword evidence="2" id="KW-0175">Coiled coil</keyword>
<dbReference type="PROSITE" id="PS51406">
    <property type="entry name" value="FIBRINOGEN_C_2"/>
    <property type="match status" value="1"/>
</dbReference>
<evidence type="ECO:0000256" key="2">
    <source>
        <dbReference type="SAM" id="Coils"/>
    </source>
</evidence>
<reference evidence="5" key="2">
    <citation type="journal article" date="2015" name="Gigascience">
        <title>Reconstructing a comprehensive transcriptome assembly of a white-pupal translocated strain of the pest fruit fly Bactrocera cucurbitae.</title>
        <authorList>
            <person name="Sim S.B."/>
            <person name="Calla B."/>
            <person name="Hall B."/>
            <person name="DeRego T."/>
            <person name="Geib S.M."/>
        </authorList>
    </citation>
    <scope>NUCLEOTIDE SEQUENCE</scope>
</reference>
<dbReference type="InterPro" id="IPR020837">
    <property type="entry name" value="Fibrinogen_CS"/>
</dbReference>
<reference evidence="5" key="1">
    <citation type="submission" date="2014-11" db="EMBL/GenBank/DDBJ databases">
        <authorList>
            <person name="Geib S."/>
        </authorList>
    </citation>
    <scope>NUCLEOTIDE SEQUENCE</scope>
</reference>
<keyword evidence="3" id="KW-0732">Signal</keyword>
<keyword evidence="1" id="KW-1015">Disulfide bond</keyword>
<dbReference type="InterPro" id="IPR002181">
    <property type="entry name" value="Fibrinogen_a/b/g_C_dom"/>
</dbReference>
<dbReference type="SUPFAM" id="SSF56496">
    <property type="entry name" value="Fibrinogen C-terminal domain-like"/>
    <property type="match status" value="1"/>
</dbReference>
<sequence length="297" mass="34064">MFLPKFLPLLSCLIFGVSLSAGITDLEVNAIDCNCDVDIEIVKLVLEKLEKLEQRVEEISKNKNTQVEIAKPKSSVPTNCIEAAARTFKSGIYPIQVGRFSEKPFEVWCDEDTDFGGWTVIQRRVSADVDFYRNWADYKNGFGDLAKNYWIGLDKLHALTTSCEHELYIQMETFAGQKYYAKYTQFVVGSEAEGYVLKNVCGYKGNAGDYFQNHQGNKFTTHDQDNDQKDDQNCAEKWRGGWWYNSCYWSNLNGAYTKETNGQGIVWIGINRDESLKFVQMMIRPTQACMKRLSLRN</sequence>
<gene>
    <name evidence="5" type="primary">Fcn1_1</name>
    <name evidence="6" type="synonym">Fcn1_0</name>
    <name evidence="5" type="ORF">g.35470</name>
    <name evidence="6" type="ORF">g.35474</name>
</gene>
<evidence type="ECO:0000313" key="6">
    <source>
        <dbReference type="EMBL" id="JAD09718.1"/>
    </source>
</evidence>
<dbReference type="PANTHER" id="PTHR19143:SF327">
    <property type="entry name" value="FI21813P1-RELATED"/>
    <property type="match status" value="1"/>
</dbReference>
<protein>
    <submittedName>
        <fullName evidence="5">Ficolin-1</fullName>
    </submittedName>
</protein>
<proteinExistence type="predicted"/>
<dbReference type="GO" id="GO:0005615">
    <property type="term" value="C:extracellular space"/>
    <property type="evidence" value="ECO:0007669"/>
    <property type="project" value="TreeGrafter"/>
</dbReference>
<dbReference type="Gene3D" id="3.90.215.10">
    <property type="entry name" value="Gamma Fibrinogen, chain A, domain 1"/>
    <property type="match status" value="1"/>
</dbReference>
<dbReference type="InterPro" id="IPR036056">
    <property type="entry name" value="Fibrinogen-like_C"/>
</dbReference>
<dbReference type="AlphaFoldDB" id="A0A0A1WQQ8"/>
<accession>A0A0A1WQQ8</accession>
<dbReference type="SMART" id="SM00186">
    <property type="entry name" value="FBG"/>
    <property type="match status" value="1"/>
</dbReference>
<dbReference type="Pfam" id="PF00147">
    <property type="entry name" value="Fibrinogen_C"/>
    <property type="match status" value="1"/>
</dbReference>
<dbReference type="PROSITE" id="PS00514">
    <property type="entry name" value="FIBRINOGEN_C_1"/>
    <property type="match status" value="1"/>
</dbReference>
<feature type="coiled-coil region" evidence="2">
    <location>
        <begin position="42"/>
        <end position="69"/>
    </location>
</feature>
<dbReference type="EMBL" id="GBXI01004574">
    <property type="protein sequence ID" value="JAD09718.1"/>
    <property type="molecule type" value="Transcribed_RNA"/>
</dbReference>
<evidence type="ECO:0000259" key="4">
    <source>
        <dbReference type="PROSITE" id="PS51406"/>
    </source>
</evidence>
<evidence type="ECO:0000256" key="3">
    <source>
        <dbReference type="SAM" id="SignalP"/>
    </source>
</evidence>
<dbReference type="CDD" id="cd00087">
    <property type="entry name" value="FReD"/>
    <property type="match status" value="1"/>
</dbReference>
<organism evidence="5">
    <name type="scientific">Zeugodacus cucurbitae</name>
    <name type="common">Melon fruit fly</name>
    <name type="synonym">Bactrocera cucurbitae</name>
    <dbReference type="NCBI Taxonomy" id="28588"/>
    <lineage>
        <taxon>Eukaryota</taxon>
        <taxon>Metazoa</taxon>
        <taxon>Ecdysozoa</taxon>
        <taxon>Arthropoda</taxon>
        <taxon>Hexapoda</taxon>
        <taxon>Insecta</taxon>
        <taxon>Pterygota</taxon>
        <taxon>Neoptera</taxon>
        <taxon>Endopterygota</taxon>
        <taxon>Diptera</taxon>
        <taxon>Brachycera</taxon>
        <taxon>Muscomorpha</taxon>
        <taxon>Tephritoidea</taxon>
        <taxon>Tephritidae</taxon>
        <taxon>Zeugodacus</taxon>
        <taxon>Zeugodacus</taxon>
    </lineage>
</organism>
<feature type="chain" id="PRO_5011029297" evidence="3">
    <location>
        <begin position="23"/>
        <end position="297"/>
    </location>
</feature>
<dbReference type="OrthoDB" id="6145874at2759"/>
<dbReference type="InterPro" id="IPR014716">
    <property type="entry name" value="Fibrinogen_a/b/g_C_1"/>
</dbReference>
<dbReference type="PANTHER" id="PTHR19143">
    <property type="entry name" value="FIBRINOGEN/TENASCIN/ANGIOPOEITIN"/>
    <property type="match status" value="1"/>
</dbReference>
<feature type="signal peptide" evidence="3">
    <location>
        <begin position="1"/>
        <end position="22"/>
    </location>
</feature>
<evidence type="ECO:0000313" key="5">
    <source>
        <dbReference type="EMBL" id="JAD01379.1"/>
    </source>
</evidence>
<feature type="domain" description="Fibrinogen C-terminal" evidence="4">
    <location>
        <begin position="71"/>
        <end position="287"/>
    </location>
</feature>
<name>A0A0A1WQQ8_ZEUCU</name>
<evidence type="ECO:0000256" key="1">
    <source>
        <dbReference type="ARBA" id="ARBA00023157"/>
    </source>
</evidence>
<dbReference type="EMBL" id="GBXI01012913">
    <property type="protein sequence ID" value="JAD01379.1"/>
    <property type="molecule type" value="Transcribed_RNA"/>
</dbReference>
<dbReference type="InterPro" id="IPR050373">
    <property type="entry name" value="Fibrinogen_C-term_domain"/>
</dbReference>